<reference evidence="2 3" key="1">
    <citation type="submission" date="2017-11" db="EMBL/GenBank/DDBJ databases">
        <title>De-novo sequencing of pomegranate (Punica granatum L.) genome.</title>
        <authorList>
            <person name="Akparov Z."/>
            <person name="Amiraslanov A."/>
            <person name="Hajiyeva S."/>
            <person name="Abbasov M."/>
            <person name="Kaur K."/>
            <person name="Hamwieh A."/>
            <person name="Solovyev V."/>
            <person name="Salamov A."/>
            <person name="Braich B."/>
            <person name="Kosarev P."/>
            <person name="Mahmoud A."/>
            <person name="Hajiyev E."/>
            <person name="Babayeva S."/>
            <person name="Izzatullayeva V."/>
            <person name="Mammadov A."/>
            <person name="Mammadov A."/>
            <person name="Sharifova S."/>
            <person name="Ojaghi J."/>
            <person name="Eynullazada K."/>
            <person name="Bayramov B."/>
            <person name="Abdulazimova A."/>
            <person name="Shahmuradov I."/>
        </authorList>
    </citation>
    <scope>NUCLEOTIDE SEQUENCE [LARGE SCALE GENOMIC DNA]</scope>
    <source>
        <strain evidence="3">cv. AG2017</strain>
        <tissue evidence="2">Leaf</tissue>
    </source>
</reference>
<organism evidence="2 3">
    <name type="scientific">Punica granatum</name>
    <name type="common">Pomegranate</name>
    <dbReference type="NCBI Taxonomy" id="22663"/>
    <lineage>
        <taxon>Eukaryota</taxon>
        <taxon>Viridiplantae</taxon>
        <taxon>Streptophyta</taxon>
        <taxon>Embryophyta</taxon>
        <taxon>Tracheophyta</taxon>
        <taxon>Spermatophyta</taxon>
        <taxon>Magnoliopsida</taxon>
        <taxon>eudicotyledons</taxon>
        <taxon>Gunneridae</taxon>
        <taxon>Pentapetalae</taxon>
        <taxon>rosids</taxon>
        <taxon>malvids</taxon>
        <taxon>Myrtales</taxon>
        <taxon>Lythraceae</taxon>
        <taxon>Punica</taxon>
    </lineage>
</organism>
<comment type="caution">
    <text evidence="2">The sequence shown here is derived from an EMBL/GenBank/DDBJ whole genome shotgun (WGS) entry which is preliminary data.</text>
</comment>
<keyword evidence="3" id="KW-1185">Reference proteome</keyword>
<sequence>METGGGADKACSEDKNAAGGRGTAVGAGGGGKGLVNGGIVVVRIVPSGVAKLCTPKF</sequence>
<name>A0A2I0IZU9_PUNGR</name>
<dbReference type="AlphaFoldDB" id="A0A2I0IZU9"/>
<dbReference type="EMBL" id="PGOL01002235">
    <property type="protein sequence ID" value="PKI49528.1"/>
    <property type="molecule type" value="Genomic_DNA"/>
</dbReference>
<proteinExistence type="predicted"/>
<accession>A0A2I0IZU9</accession>
<evidence type="ECO:0000313" key="2">
    <source>
        <dbReference type="EMBL" id="PKI49528.1"/>
    </source>
</evidence>
<dbReference type="Proteomes" id="UP000233551">
    <property type="component" value="Unassembled WGS sequence"/>
</dbReference>
<feature type="compositionally biased region" description="Gly residues" evidence="1">
    <location>
        <begin position="19"/>
        <end position="33"/>
    </location>
</feature>
<evidence type="ECO:0000313" key="3">
    <source>
        <dbReference type="Proteomes" id="UP000233551"/>
    </source>
</evidence>
<evidence type="ECO:0000256" key="1">
    <source>
        <dbReference type="SAM" id="MobiDB-lite"/>
    </source>
</evidence>
<protein>
    <submittedName>
        <fullName evidence="2">Uncharacterized protein</fullName>
    </submittedName>
</protein>
<feature type="region of interest" description="Disordered" evidence="1">
    <location>
        <begin position="1"/>
        <end position="33"/>
    </location>
</feature>
<gene>
    <name evidence="2" type="ORF">CRG98_030065</name>
</gene>